<keyword evidence="2 8" id="KW-1277">Toxin-antitoxin system</keyword>
<reference evidence="10 11" key="1">
    <citation type="submission" date="2015-06" db="EMBL/GenBank/DDBJ databases">
        <title>A Comprehensive Approach to Explore the Metabolic and Phylogenetic Diversity of Bacterial Steroid Degradation in the Environment: Testosterone as an Example.</title>
        <authorList>
            <person name="Yang F.-C."/>
            <person name="Chen Y.-L."/>
            <person name="Yu C.-P."/>
            <person name="Tang S.-L."/>
            <person name="Wang P.-H."/>
            <person name="Ismail W."/>
            <person name="Wang C.-H."/>
            <person name="Yang C.-Y."/>
            <person name="Chiang Y.-R."/>
        </authorList>
    </citation>
    <scope>NUCLEOTIDE SEQUENCE [LARGE SCALE GENOMIC DNA]</scope>
    <source>
        <strain evidence="10 11">DSM 18526</strain>
    </source>
</reference>
<proteinExistence type="inferred from homology"/>
<dbReference type="InterPro" id="IPR002716">
    <property type="entry name" value="PIN_dom"/>
</dbReference>
<comment type="function">
    <text evidence="8">Toxic component of a toxin-antitoxin (TA) system. An RNase.</text>
</comment>
<keyword evidence="6 8" id="KW-0460">Magnesium</keyword>
<dbReference type="STRING" id="465721.ACG33_09995"/>
<dbReference type="OrthoDB" id="199285at2"/>
<accession>A0A127FCT1</accession>
<dbReference type="GO" id="GO:0016787">
    <property type="term" value="F:hydrolase activity"/>
    <property type="evidence" value="ECO:0007669"/>
    <property type="project" value="UniProtKB-KW"/>
</dbReference>
<dbReference type="SUPFAM" id="SSF88723">
    <property type="entry name" value="PIN domain-like"/>
    <property type="match status" value="1"/>
</dbReference>
<keyword evidence="8" id="KW-0800">Toxin</keyword>
<feature type="binding site" evidence="8">
    <location>
        <position position="9"/>
    </location>
    <ligand>
        <name>Mg(2+)</name>
        <dbReference type="ChEBI" id="CHEBI:18420"/>
    </ligand>
</feature>
<evidence type="ECO:0000256" key="2">
    <source>
        <dbReference type="ARBA" id="ARBA00022649"/>
    </source>
</evidence>
<evidence type="ECO:0000256" key="1">
    <source>
        <dbReference type="ARBA" id="ARBA00001946"/>
    </source>
</evidence>
<feature type="domain" description="PIN" evidence="9">
    <location>
        <begin position="7"/>
        <end position="118"/>
    </location>
</feature>
<dbReference type="Proteomes" id="UP000070250">
    <property type="component" value="Chromosome"/>
</dbReference>
<name>A0A127FCT1_STEDE</name>
<dbReference type="EMBL" id="CP011971">
    <property type="protein sequence ID" value="AMN47421.1"/>
    <property type="molecule type" value="Genomic_DNA"/>
</dbReference>
<dbReference type="EC" id="3.1.-.-" evidence="8"/>
<organism evidence="10 11">
    <name type="scientific">Steroidobacter denitrificans</name>
    <dbReference type="NCBI Taxonomy" id="465721"/>
    <lineage>
        <taxon>Bacteria</taxon>
        <taxon>Pseudomonadati</taxon>
        <taxon>Pseudomonadota</taxon>
        <taxon>Gammaproteobacteria</taxon>
        <taxon>Steroidobacterales</taxon>
        <taxon>Steroidobacteraceae</taxon>
        <taxon>Steroidobacter</taxon>
    </lineage>
</organism>
<evidence type="ECO:0000256" key="8">
    <source>
        <dbReference type="HAMAP-Rule" id="MF_00265"/>
    </source>
</evidence>
<dbReference type="GO" id="GO:0000287">
    <property type="term" value="F:magnesium ion binding"/>
    <property type="evidence" value="ECO:0007669"/>
    <property type="project" value="UniProtKB-UniRule"/>
</dbReference>
<evidence type="ECO:0000313" key="11">
    <source>
        <dbReference type="Proteomes" id="UP000070250"/>
    </source>
</evidence>
<dbReference type="InterPro" id="IPR029060">
    <property type="entry name" value="PIN-like_dom_sf"/>
</dbReference>
<evidence type="ECO:0000256" key="6">
    <source>
        <dbReference type="ARBA" id="ARBA00022842"/>
    </source>
</evidence>
<keyword evidence="5 8" id="KW-0378">Hydrolase</keyword>
<dbReference type="AlphaFoldDB" id="A0A127FCT1"/>
<keyword evidence="3 8" id="KW-0540">Nuclease</keyword>
<dbReference type="PANTHER" id="PTHR33653:SF1">
    <property type="entry name" value="RIBONUCLEASE VAPC2"/>
    <property type="match status" value="1"/>
</dbReference>
<comment type="similarity">
    <text evidence="7 8">Belongs to the PINc/VapC protein family.</text>
</comment>
<dbReference type="Pfam" id="PF01850">
    <property type="entry name" value="PIN"/>
    <property type="match status" value="1"/>
</dbReference>
<dbReference type="KEGG" id="sdf:ACG33_09995"/>
<gene>
    <name evidence="8" type="primary">vapC</name>
    <name evidence="10" type="ORF">ACG33_09995</name>
</gene>
<dbReference type="PANTHER" id="PTHR33653">
    <property type="entry name" value="RIBONUCLEASE VAPC2"/>
    <property type="match status" value="1"/>
</dbReference>
<keyword evidence="11" id="KW-1185">Reference proteome</keyword>
<dbReference type="PATRIC" id="fig|465721.4.peg.2122"/>
<keyword evidence="4 8" id="KW-0479">Metal-binding</keyword>
<dbReference type="GO" id="GO:0090729">
    <property type="term" value="F:toxin activity"/>
    <property type="evidence" value="ECO:0007669"/>
    <property type="project" value="UniProtKB-KW"/>
</dbReference>
<comment type="cofactor">
    <cofactor evidence="1 8">
        <name>Mg(2+)</name>
        <dbReference type="ChEBI" id="CHEBI:18420"/>
    </cofactor>
</comment>
<evidence type="ECO:0000256" key="4">
    <source>
        <dbReference type="ARBA" id="ARBA00022723"/>
    </source>
</evidence>
<evidence type="ECO:0000313" key="10">
    <source>
        <dbReference type="EMBL" id="AMN47421.1"/>
    </source>
</evidence>
<evidence type="ECO:0000256" key="7">
    <source>
        <dbReference type="ARBA" id="ARBA00038093"/>
    </source>
</evidence>
<evidence type="ECO:0000256" key="3">
    <source>
        <dbReference type="ARBA" id="ARBA00022722"/>
    </source>
</evidence>
<protein>
    <recommendedName>
        <fullName evidence="8">Ribonuclease VapC</fullName>
        <shortName evidence="8">RNase VapC</shortName>
        <ecNumber evidence="8">3.1.-.-</ecNumber>
    </recommendedName>
    <alternativeName>
        <fullName evidence="8">Toxin VapC</fullName>
    </alternativeName>
</protein>
<dbReference type="HAMAP" id="MF_00265">
    <property type="entry name" value="VapC_Nob1"/>
    <property type="match status" value="1"/>
</dbReference>
<evidence type="ECO:0000259" key="9">
    <source>
        <dbReference type="Pfam" id="PF01850"/>
    </source>
</evidence>
<dbReference type="Gene3D" id="3.40.50.1010">
    <property type="entry name" value="5'-nuclease"/>
    <property type="match status" value="1"/>
</dbReference>
<feature type="binding site" evidence="8">
    <location>
        <position position="95"/>
    </location>
    <ligand>
        <name>Mg(2+)</name>
        <dbReference type="ChEBI" id="CHEBI:18420"/>
    </ligand>
</feature>
<dbReference type="InterPro" id="IPR022907">
    <property type="entry name" value="VapC_family"/>
</dbReference>
<dbReference type="CDD" id="cd18686">
    <property type="entry name" value="PIN_VapC-like"/>
    <property type="match status" value="1"/>
</dbReference>
<sequence length="129" mass="14048">MAASLRLVDTSAWIEWLAGSTLGKKLGKQFPDKPQCIVPTIVQLELSKWLVREVGEDQADQVIAYTQKCVVLPLDTTLALLAADLHREHKLATADAIVYATARHQDAVLLTCDAHFEGLPGVALFAKNA</sequence>
<dbReference type="InterPro" id="IPR050556">
    <property type="entry name" value="Type_II_TA_system_RNase"/>
</dbReference>
<evidence type="ECO:0000256" key="5">
    <source>
        <dbReference type="ARBA" id="ARBA00022801"/>
    </source>
</evidence>
<dbReference type="RefSeq" id="WP_066920851.1">
    <property type="nucleotide sequence ID" value="NZ_CP011971.1"/>
</dbReference>
<dbReference type="GO" id="GO:0004540">
    <property type="term" value="F:RNA nuclease activity"/>
    <property type="evidence" value="ECO:0007669"/>
    <property type="project" value="InterPro"/>
</dbReference>